<dbReference type="Proteomes" id="UP000632195">
    <property type="component" value="Unassembled WGS sequence"/>
</dbReference>
<feature type="transmembrane region" description="Helical" evidence="1">
    <location>
        <begin position="31"/>
        <end position="58"/>
    </location>
</feature>
<dbReference type="RefSeq" id="WP_188681790.1">
    <property type="nucleotide sequence ID" value="NZ_BMNY01000003.1"/>
</dbReference>
<name>A0AA37FAB8_9ARCH</name>
<evidence type="ECO:0000313" key="3">
    <source>
        <dbReference type="Proteomes" id="UP000632195"/>
    </source>
</evidence>
<comment type="caution">
    <text evidence="2">The sequence shown here is derived from an EMBL/GenBank/DDBJ whole genome shotgun (WGS) entry which is preliminary data.</text>
</comment>
<keyword evidence="1" id="KW-0812">Transmembrane</keyword>
<reference evidence="2" key="2">
    <citation type="submission" date="2022-09" db="EMBL/GenBank/DDBJ databases">
        <authorList>
            <person name="Sun Q."/>
            <person name="Ohkuma M."/>
        </authorList>
    </citation>
    <scope>NUCLEOTIDE SEQUENCE</scope>
    <source>
        <strain evidence="2">JCM 13583</strain>
    </source>
</reference>
<keyword evidence="3" id="KW-1185">Reference proteome</keyword>
<keyword evidence="1" id="KW-1133">Transmembrane helix</keyword>
<gene>
    <name evidence="2" type="ORF">GCM10007108_16760</name>
</gene>
<dbReference type="AlphaFoldDB" id="A0AA37FAB8"/>
<feature type="transmembrane region" description="Helical" evidence="1">
    <location>
        <begin position="6"/>
        <end position="24"/>
    </location>
</feature>
<dbReference type="EMBL" id="BMNY01000003">
    <property type="protein sequence ID" value="GGM79181.1"/>
    <property type="molecule type" value="Genomic_DNA"/>
</dbReference>
<proteinExistence type="predicted"/>
<accession>A0AA37FAB8</accession>
<evidence type="ECO:0000256" key="1">
    <source>
        <dbReference type="SAM" id="Phobius"/>
    </source>
</evidence>
<feature type="transmembrane region" description="Helical" evidence="1">
    <location>
        <begin position="78"/>
        <end position="100"/>
    </location>
</feature>
<keyword evidence="1" id="KW-0472">Membrane</keyword>
<protein>
    <submittedName>
        <fullName evidence="2">Uncharacterized protein</fullName>
    </submittedName>
</protein>
<reference evidence="2" key="1">
    <citation type="journal article" date="2014" name="Int. J. Syst. Evol. Microbiol.">
        <title>Complete genome sequence of Corynebacterium casei LMG S-19264T (=DSM 44701T), isolated from a smear-ripened cheese.</title>
        <authorList>
            <consortium name="US DOE Joint Genome Institute (JGI-PGF)"/>
            <person name="Walter F."/>
            <person name="Albersmeier A."/>
            <person name="Kalinowski J."/>
            <person name="Ruckert C."/>
        </authorList>
    </citation>
    <scope>NUCLEOTIDE SEQUENCE</scope>
    <source>
        <strain evidence="2">JCM 13583</strain>
    </source>
</reference>
<sequence length="102" mass="10708">MVEISGFLLLIVALVDGLLFGLAIKKGILSFVLLIIAMFIAAYVGFAFVPHVSISSLASSVMPYVKQYVGEVTKSLSLGFGGSLSLTVVLFLIGLGIGLWKG</sequence>
<organism evidence="2 3">
    <name type="scientific">Thermogymnomonas acidicola</name>
    <dbReference type="NCBI Taxonomy" id="399579"/>
    <lineage>
        <taxon>Archaea</taxon>
        <taxon>Methanobacteriati</taxon>
        <taxon>Thermoplasmatota</taxon>
        <taxon>Thermoplasmata</taxon>
        <taxon>Thermoplasmatales</taxon>
        <taxon>Thermogymnomonas</taxon>
    </lineage>
</organism>
<evidence type="ECO:0000313" key="2">
    <source>
        <dbReference type="EMBL" id="GGM79181.1"/>
    </source>
</evidence>